<dbReference type="NCBIfam" id="TIGR00254">
    <property type="entry name" value="GGDEF"/>
    <property type="match status" value="1"/>
</dbReference>
<dbReference type="InterPro" id="IPR000160">
    <property type="entry name" value="GGDEF_dom"/>
</dbReference>
<sequence>MIKNIFNIILLIFTTFVIFSFFQTVFLFSKQKDITNKIINQYQYQYFINEKYNYLDTIIKAVEAQYQKLLKEYKFSTLRCLQNKTNEIKNILDTLNKLKYKKVSLFLLDYLQKIKKVQIDILNLNYKVIASNNLNNINKKLNKPPCNFLQNKECLINKNNTTILITYYPQYNLIIKTQINKIVKINEIKTSIIQTLKNLPNIIIYDHNKLIKGHFNKDYFYIFEEFKPLKIFIGIGINYSELEKLNRKINIEINNIIYKTILKFIFIYILIIIIFYILIFSYLKSKLKILDKNLQKLKEKTVYDKLTSLLNREGFEELFKEKNYKYFMLIDLDNFKYINDTFGHDIGDEVLKEFAWQLKKHFKEDLIGRWGGDEFIIATNKQKEEITQHFKDINKKLKEIQLKFDKNPQKILSTSVGVATNINFPLEELFKNADLALYKVKKTKKGKVLFFKDIDYIKIEKDDLK</sequence>
<evidence type="ECO:0000313" key="6">
    <source>
        <dbReference type="Proteomes" id="UP000306825"/>
    </source>
</evidence>
<evidence type="ECO:0000259" key="4">
    <source>
        <dbReference type="PROSITE" id="PS50887"/>
    </source>
</evidence>
<feature type="transmembrane region" description="Helical" evidence="3">
    <location>
        <begin position="6"/>
        <end position="28"/>
    </location>
</feature>
<keyword evidence="3" id="KW-0472">Membrane</keyword>
<evidence type="ECO:0000256" key="2">
    <source>
        <dbReference type="ARBA" id="ARBA00034247"/>
    </source>
</evidence>
<dbReference type="Proteomes" id="UP000306825">
    <property type="component" value="Chromosome"/>
</dbReference>
<dbReference type="InterPro" id="IPR029787">
    <property type="entry name" value="Nucleotide_cyclase"/>
</dbReference>
<dbReference type="SMART" id="SM00267">
    <property type="entry name" value="GGDEF"/>
    <property type="match status" value="1"/>
</dbReference>
<reference evidence="5 6" key="1">
    <citation type="submission" date="2019-05" db="EMBL/GenBank/DDBJ databases">
        <title>A comparative analysis of the Nautiliaceae.</title>
        <authorList>
            <person name="Grosche A."/>
            <person name="Smedile F."/>
            <person name="Vetriani C."/>
        </authorList>
    </citation>
    <scope>NUCLEOTIDE SEQUENCE [LARGE SCALE GENOMIC DNA]</scope>
    <source>
        <strain evidence="5 6">TB-2</strain>
    </source>
</reference>
<dbReference type="PROSITE" id="PS50887">
    <property type="entry name" value="GGDEF"/>
    <property type="match status" value="1"/>
</dbReference>
<feature type="transmembrane region" description="Helical" evidence="3">
    <location>
        <begin position="264"/>
        <end position="283"/>
    </location>
</feature>
<comment type="catalytic activity">
    <reaction evidence="2">
        <text>2 GTP = 3',3'-c-di-GMP + 2 diphosphate</text>
        <dbReference type="Rhea" id="RHEA:24898"/>
        <dbReference type="ChEBI" id="CHEBI:33019"/>
        <dbReference type="ChEBI" id="CHEBI:37565"/>
        <dbReference type="ChEBI" id="CHEBI:58805"/>
        <dbReference type="EC" id="2.7.7.65"/>
    </reaction>
</comment>
<dbReference type="EC" id="2.7.7.65" evidence="1"/>
<keyword evidence="3" id="KW-1133">Transmembrane helix</keyword>
<proteinExistence type="predicted"/>
<protein>
    <recommendedName>
        <fullName evidence="1">diguanylate cyclase</fullName>
        <ecNumber evidence="1">2.7.7.65</ecNumber>
    </recommendedName>
</protein>
<dbReference type="CDD" id="cd01949">
    <property type="entry name" value="GGDEF"/>
    <property type="match status" value="1"/>
</dbReference>
<keyword evidence="3" id="KW-0812">Transmembrane</keyword>
<dbReference type="InterPro" id="IPR043128">
    <property type="entry name" value="Rev_trsase/Diguanyl_cyclase"/>
</dbReference>
<accession>A0ABX5V5Y3</accession>
<organism evidence="5 6">
    <name type="scientific">Caminibacter mediatlanticus TB-2</name>
    <dbReference type="NCBI Taxonomy" id="391592"/>
    <lineage>
        <taxon>Bacteria</taxon>
        <taxon>Pseudomonadati</taxon>
        <taxon>Campylobacterota</taxon>
        <taxon>Epsilonproteobacteria</taxon>
        <taxon>Nautiliales</taxon>
        <taxon>Nautiliaceae</taxon>
        <taxon>Caminibacter</taxon>
    </lineage>
</organism>
<dbReference type="InterPro" id="IPR050469">
    <property type="entry name" value="Diguanylate_Cyclase"/>
</dbReference>
<gene>
    <name evidence="5" type="ORF">FE773_00310</name>
</gene>
<feature type="domain" description="GGDEF" evidence="4">
    <location>
        <begin position="323"/>
        <end position="453"/>
    </location>
</feature>
<keyword evidence="6" id="KW-1185">Reference proteome</keyword>
<dbReference type="Gene3D" id="3.30.70.270">
    <property type="match status" value="1"/>
</dbReference>
<evidence type="ECO:0000313" key="5">
    <source>
        <dbReference type="EMBL" id="QCT93685.1"/>
    </source>
</evidence>
<dbReference type="PANTHER" id="PTHR45138">
    <property type="entry name" value="REGULATORY COMPONENTS OF SENSORY TRANSDUCTION SYSTEM"/>
    <property type="match status" value="1"/>
</dbReference>
<dbReference type="SUPFAM" id="SSF55073">
    <property type="entry name" value="Nucleotide cyclase"/>
    <property type="match status" value="1"/>
</dbReference>
<dbReference type="RefSeq" id="WP_138322697.1">
    <property type="nucleotide sequence ID" value="NZ_CP040463.1"/>
</dbReference>
<name>A0ABX5V5Y3_9BACT</name>
<dbReference type="Pfam" id="PF00990">
    <property type="entry name" value="GGDEF"/>
    <property type="match status" value="1"/>
</dbReference>
<dbReference type="EMBL" id="CP040463">
    <property type="protein sequence ID" value="QCT93685.1"/>
    <property type="molecule type" value="Genomic_DNA"/>
</dbReference>
<evidence type="ECO:0000256" key="3">
    <source>
        <dbReference type="SAM" id="Phobius"/>
    </source>
</evidence>
<evidence type="ECO:0000256" key="1">
    <source>
        <dbReference type="ARBA" id="ARBA00012528"/>
    </source>
</evidence>
<dbReference type="PANTHER" id="PTHR45138:SF9">
    <property type="entry name" value="DIGUANYLATE CYCLASE DGCM-RELATED"/>
    <property type="match status" value="1"/>
</dbReference>